<feature type="region of interest" description="Disordered" evidence="1">
    <location>
        <begin position="436"/>
        <end position="469"/>
    </location>
</feature>
<organism evidence="2">
    <name type="scientific">Aegilops tauschii</name>
    <name type="common">Tausch's goatgrass</name>
    <name type="synonym">Aegilops squarrosa</name>
    <dbReference type="NCBI Taxonomy" id="37682"/>
    <lineage>
        <taxon>Eukaryota</taxon>
        <taxon>Viridiplantae</taxon>
        <taxon>Streptophyta</taxon>
        <taxon>Embryophyta</taxon>
        <taxon>Tracheophyta</taxon>
        <taxon>Spermatophyta</taxon>
        <taxon>Magnoliopsida</taxon>
        <taxon>Liliopsida</taxon>
        <taxon>Poales</taxon>
        <taxon>Poaceae</taxon>
        <taxon>BOP clade</taxon>
        <taxon>Pooideae</taxon>
        <taxon>Triticodae</taxon>
        <taxon>Triticeae</taxon>
        <taxon>Triticinae</taxon>
        <taxon>Aegilops</taxon>
    </lineage>
</organism>
<feature type="region of interest" description="Disordered" evidence="1">
    <location>
        <begin position="78"/>
        <end position="123"/>
    </location>
</feature>
<evidence type="ECO:0000313" key="2">
    <source>
        <dbReference type="EnsemblPlants" id="EMT21537"/>
    </source>
</evidence>
<reference evidence="2" key="1">
    <citation type="submission" date="2015-06" db="UniProtKB">
        <authorList>
            <consortium name="EnsemblPlants"/>
        </authorList>
    </citation>
    <scope>IDENTIFICATION</scope>
</reference>
<feature type="compositionally biased region" description="Polar residues" evidence="1">
    <location>
        <begin position="405"/>
        <end position="415"/>
    </location>
</feature>
<feature type="region of interest" description="Disordered" evidence="1">
    <location>
        <begin position="348"/>
        <end position="421"/>
    </location>
</feature>
<dbReference type="GO" id="GO:0007142">
    <property type="term" value="P:male meiosis II"/>
    <property type="evidence" value="ECO:0007669"/>
    <property type="project" value="InterPro"/>
</dbReference>
<accession>M8C383</accession>
<feature type="compositionally biased region" description="Low complexity" evidence="1">
    <location>
        <begin position="301"/>
        <end position="311"/>
    </location>
</feature>
<proteinExistence type="predicted"/>
<evidence type="ECO:0000256" key="1">
    <source>
        <dbReference type="SAM" id="MobiDB-lite"/>
    </source>
</evidence>
<feature type="region of interest" description="Disordered" evidence="1">
    <location>
        <begin position="292"/>
        <end position="315"/>
    </location>
</feature>
<feature type="region of interest" description="Disordered" evidence="1">
    <location>
        <begin position="1"/>
        <end position="26"/>
    </location>
</feature>
<evidence type="ECO:0008006" key="3">
    <source>
        <dbReference type="Google" id="ProtNLM"/>
    </source>
</evidence>
<dbReference type="InterPro" id="IPR039300">
    <property type="entry name" value="JASON"/>
</dbReference>
<sequence length="507" mass="56683">MITLDGSRASPKKLLKTSQNIQRPPQRPLWRTELNPWRTSRCTKSHTNLNGFFVYRKRIAYYALEQLVALFRMKVQQGGEKGPDADPLVPKGRGGEALPASDEEKGFAESTGSNEQLRDGDDTDEELRREMWGMVVHFLTVTVTVRFWFQADVVIAYVLLHFPDAHNVPICYKSDDMSINALAMGGTSVSGLNSSECFKCEEDLMTKLEVSQDKSLDSGPRSVLRDKSPFWSMQNRFSDCNGSPFPTPLVLRDDMQTPGTMYASHTGSTMSRKRVRTRKQFVYPVLRPIENKLQQVEPSDDSSPMLPSSSPKRANLGADHIKKLQQTSSNSVAKVGFSKSLPFSFPSENASYQEKGSPPSEESKCQTRSPDLLDGGALSKSNSDEKRAAMSLTHWLKPSSRDNENQGVVTSSASDQPRDENTLFTESPVFTAASGMDADVENPTPRFPKAWDGNGIPNTTTKYKEDQKVSWHATPFEERLLRVLSDEQPIAPRKLIRGDLFLVEEET</sequence>
<dbReference type="AlphaFoldDB" id="M8C383"/>
<protein>
    <recommendedName>
        <fullName evidence="3">Protein JASON</fullName>
    </recommendedName>
</protein>
<dbReference type="PANTHER" id="PTHR33318:SF5">
    <property type="entry name" value="OS06G0670100 PROTEIN"/>
    <property type="match status" value="1"/>
</dbReference>
<dbReference type="EnsemblPlants" id="EMT21537">
    <property type="protein sequence ID" value="EMT21537"/>
    <property type="gene ID" value="F775_15618"/>
</dbReference>
<name>M8C383_AEGTA</name>
<dbReference type="PANTHER" id="PTHR33318">
    <property type="entry name" value="ASPARTYL/GLUTAMYL-TRNA(ASN/GLN) AMIDOTRANSFERASE SUBUNIT"/>
    <property type="match status" value="1"/>
</dbReference>